<reference evidence="16 17" key="1">
    <citation type="journal article" date="2008" name="Nature">
        <title>The Phaeodactylum genome reveals the evolutionary history of diatom genomes.</title>
        <authorList>
            <person name="Bowler C."/>
            <person name="Allen A.E."/>
            <person name="Badger J.H."/>
            <person name="Grimwood J."/>
            <person name="Jabbari K."/>
            <person name="Kuo A."/>
            <person name="Maheswari U."/>
            <person name="Martens C."/>
            <person name="Maumus F."/>
            <person name="Otillar R.P."/>
            <person name="Rayko E."/>
            <person name="Salamov A."/>
            <person name="Vandepoele K."/>
            <person name="Beszteri B."/>
            <person name="Gruber A."/>
            <person name="Heijde M."/>
            <person name="Katinka M."/>
            <person name="Mock T."/>
            <person name="Valentin K."/>
            <person name="Verret F."/>
            <person name="Berges J.A."/>
            <person name="Brownlee C."/>
            <person name="Cadoret J.P."/>
            <person name="Chiovitti A."/>
            <person name="Choi C.J."/>
            <person name="Coesel S."/>
            <person name="De Martino A."/>
            <person name="Detter J.C."/>
            <person name="Durkin C."/>
            <person name="Falciatore A."/>
            <person name="Fournet J."/>
            <person name="Haruta M."/>
            <person name="Huysman M.J."/>
            <person name="Jenkins B.D."/>
            <person name="Jiroutova K."/>
            <person name="Jorgensen R.E."/>
            <person name="Joubert Y."/>
            <person name="Kaplan A."/>
            <person name="Kroger N."/>
            <person name="Kroth P.G."/>
            <person name="La Roche J."/>
            <person name="Lindquist E."/>
            <person name="Lommer M."/>
            <person name="Martin-Jezequel V."/>
            <person name="Lopez P.J."/>
            <person name="Lucas S."/>
            <person name="Mangogna M."/>
            <person name="McGinnis K."/>
            <person name="Medlin L.K."/>
            <person name="Montsant A."/>
            <person name="Oudot-Le Secq M.P."/>
            <person name="Napoli C."/>
            <person name="Obornik M."/>
            <person name="Parker M.S."/>
            <person name="Petit J.L."/>
            <person name="Porcel B.M."/>
            <person name="Poulsen N."/>
            <person name="Robison M."/>
            <person name="Rychlewski L."/>
            <person name="Rynearson T.A."/>
            <person name="Schmutz J."/>
            <person name="Shapiro H."/>
            <person name="Siaut M."/>
            <person name="Stanley M."/>
            <person name="Sussman M.R."/>
            <person name="Taylor A.R."/>
            <person name="Vardi A."/>
            <person name="von Dassow P."/>
            <person name="Vyverman W."/>
            <person name="Willis A."/>
            <person name="Wyrwicz L.S."/>
            <person name="Rokhsar D.S."/>
            <person name="Weissenbach J."/>
            <person name="Armbrust E.V."/>
            <person name="Green B.R."/>
            <person name="Van de Peer Y."/>
            <person name="Grigoriev I.V."/>
        </authorList>
    </citation>
    <scope>NUCLEOTIDE SEQUENCE [LARGE SCALE GENOMIC DNA]</scope>
    <source>
        <strain evidence="16 17">CCAP 1055/1</strain>
    </source>
</reference>
<dbReference type="UniPathway" id="UPA00588">
    <property type="reaction ID" value="UER00659"/>
</dbReference>
<keyword evidence="6 14" id="KW-0660">Purine salvage</keyword>
<evidence type="ECO:0000313" key="17">
    <source>
        <dbReference type="Proteomes" id="UP000000759"/>
    </source>
</evidence>
<dbReference type="PANTHER" id="PTHR45769:SF3">
    <property type="entry name" value="ADENOSINE KINASE"/>
    <property type="match status" value="1"/>
</dbReference>
<evidence type="ECO:0000256" key="12">
    <source>
        <dbReference type="ARBA" id="ARBA00068771"/>
    </source>
</evidence>
<accession>B7GCE4</accession>
<dbReference type="GO" id="GO:0005634">
    <property type="term" value="C:nucleus"/>
    <property type="evidence" value="ECO:0007669"/>
    <property type="project" value="TreeGrafter"/>
</dbReference>
<dbReference type="GO" id="GO:0006166">
    <property type="term" value="P:purine ribonucleoside salvage"/>
    <property type="evidence" value="ECO:0007669"/>
    <property type="project" value="UniProtKB-KW"/>
</dbReference>
<evidence type="ECO:0000259" key="15">
    <source>
        <dbReference type="Pfam" id="PF00294"/>
    </source>
</evidence>
<evidence type="ECO:0000313" key="16">
    <source>
        <dbReference type="EMBL" id="EEC43852.1"/>
    </source>
</evidence>
<keyword evidence="9 14" id="KW-0067">ATP-binding</keyword>
<dbReference type="GO" id="GO:0006144">
    <property type="term" value="P:purine nucleobase metabolic process"/>
    <property type="evidence" value="ECO:0007669"/>
    <property type="project" value="TreeGrafter"/>
</dbReference>
<evidence type="ECO:0000256" key="13">
    <source>
        <dbReference type="PIRSR" id="PIRSR601805-1"/>
    </source>
</evidence>
<dbReference type="GO" id="GO:0044209">
    <property type="term" value="P:AMP salvage"/>
    <property type="evidence" value="ECO:0007669"/>
    <property type="project" value="UniProtKB-UniRule"/>
</dbReference>
<comment type="similarity">
    <text evidence="3 14">Belongs to the carbohydrate kinase PfkB family.</text>
</comment>
<evidence type="ECO:0000256" key="3">
    <source>
        <dbReference type="ARBA" id="ARBA00010688"/>
    </source>
</evidence>
<dbReference type="RefSeq" id="XP_002184793.1">
    <property type="nucleotide sequence ID" value="XM_002184757.1"/>
</dbReference>
<dbReference type="PRINTS" id="PR00989">
    <property type="entry name" value="ADENOKINASE"/>
</dbReference>
<dbReference type="OMA" id="RTMCTYL"/>
<evidence type="ECO:0000256" key="11">
    <source>
        <dbReference type="ARBA" id="ARBA00051362"/>
    </source>
</evidence>
<name>B7GCE4_PHATC</name>
<keyword evidence="5 14" id="KW-0808">Transferase</keyword>
<dbReference type="PaxDb" id="2850-Phatr51242"/>
<dbReference type="SUPFAM" id="SSF53613">
    <property type="entry name" value="Ribokinase-like"/>
    <property type="match status" value="1"/>
</dbReference>
<evidence type="ECO:0000256" key="7">
    <source>
        <dbReference type="ARBA" id="ARBA00022741"/>
    </source>
</evidence>
<sequence length="342" mass="36727">MSKFTGLLMGMGNPLLDISANVGQDVLDKYEVKLDSAILAEEKHQPLYPELIKNYDVQYIAGGATQNSIRVAQWMLKDKKGQTAFMGCVGNDEYGAQLEKCASDDGVLVHYMKDETTPTGTCAALIKDGERALVANLAAANNFKETHLTTEKAQEIIDAAQFYYCAGFFLTVSVESLVKVAGQAVEKGKTFCLNLSAPFIVDFFGDQLAAALEFADFLFGNESEAEAYGKKNGMGEDLKEIALKICALPKKSSKPRTVIFTQGSKSTIVACDGKVEEFAVEALEADKLVDTNGAGDAFVGGFLSQLIQGKDMATCVNAGHWAARYIIQTSGTTLGATCDYSA</sequence>
<dbReference type="KEGG" id="pti:PHATRDRAFT_51242"/>
<comment type="cofactor">
    <cofactor evidence="1 14">
        <name>Mg(2+)</name>
        <dbReference type="ChEBI" id="CHEBI:18420"/>
    </cofactor>
</comment>
<dbReference type="PROSITE" id="PS00584">
    <property type="entry name" value="PFKB_KINASES_2"/>
    <property type="match status" value="1"/>
</dbReference>
<dbReference type="OrthoDB" id="432447at2759"/>
<feature type="active site" description="Proton acceptor" evidence="13">
    <location>
        <position position="296"/>
    </location>
</feature>
<dbReference type="EC" id="2.7.1.20" evidence="4 14"/>
<dbReference type="InterPro" id="IPR029056">
    <property type="entry name" value="Ribokinase-like"/>
</dbReference>
<evidence type="ECO:0000256" key="14">
    <source>
        <dbReference type="RuleBase" id="RU368116"/>
    </source>
</evidence>
<dbReference type="STRING" id="556484.B7GCE4"/>
<protein>
    <recommendedName>
        <fullName evidence="12 14">Adenosine kinase</fullName>
        <shortName evidence="14">AK</shortName>
        <ecNumber evidence="4 14">2.7.1.20</ecNumber>
    </recommendedName>
    <alternativeName>
        <fullName evidence="14">Adenosine 5'-phosphotransferase</fullName>
    </alternativeName>
</protein>
<keyword evidence="7 14" id="KW-0547">Nucleotide-binding</keyword>
<comment type="pathway">
    <text evidence="2 14">Purine metabolism; AMP biosynthesis via salvage pathway; AMP from adenosine: step 1/1.</text>
</comment>
<reference evidence="17" key="2">
    <citation type="submission" date="2008-08" db="EMBL/GenBank/DDBJ databases">
        <authorList>
            <consortium name="Diatom Consortium"/>
            <person name="Grigoriev I."/>
            <person name="Grimwood J."/>
            <person name="Kuo A."/>
            <person name="Otillar R.P."/>
            <person name="Salamov A."/>
            <person name="Detter J.C."/>
            <person name="Lindquist E."/>
            <person name="Shapiro H."/>
            <person name="Lucas S."/>
            <person name="Glavina del Rio T."/>
            <person name="Pitluck S."/>
            <person name="Rokhsar D."/>
            <person name="Bowler C."/>
        </authorList>
    </citation>
    <scope>GENOME REANNOTATION</scope>
    <source>
        <strain evidence="17">CCAP 1055/1</strain>
    </source>
</reference>
<dbReference type="CDD" id="cd01168">
    <property type="entry name" value="adenosine_kinase"/>
    <property type="match status" value="1"/>
</dbReference>
<gene>
    <name evidence="16" type="ORF">PHATRDRAFT_51242</name>
</gene>
<dbReference type="Proteomes" id="UP000000759">
    <property type="component" value="Chromosome 25"/>
</dbReference>
<feature type="domain" description="Carbohydrate kinase PfkB" evidence="15">
    <location>
        <begin position="37"/>
        <end position="334"/>
    </location>
</feature>
<dbReference type="GO" id="GO:0005829">
    <property type="term" value="C:cytosol"/>
    <property type="evidence" value="ECO:0007669"/>
    <property type="project" value="TreeGrafter"/>
</dbReference>
<dbReference type="InterPro" id="IPR001805">
    <property type="entry name" value="Adenokinase"/>
</dbReference>
<evidence type="ECO:0000256" key="5">
    <source>
        <dbReference type="ARBA" id="ARBA00022679"/>
    </source>
</evidence>
<evidence type="ECO:0000256" key="4">
    <source>
        <dbReference type="ARBA" id="ARBA00012119"/>
    </source>
</evidence>
<dbReference type="InterPro" id="IPR011611">
    <property type="entry name" value="PfkB_dom"/>
</dbReference>
<organism evidence="16 17">
    <name type="scientific">Phaeodactylum tricornutum (strain CCAP 1055/1)</name>
    <dbReference type="NCBI Taxonomy" id="556484"/>
    <lineage>
        <taxon>Eukaryota</taxon>
        <taxon>Sar</taxon>
        <taxon>Stramenopiles</taxon>
        <taxon>Ochrophyta</taxon>
        <taxon>Bacillariophyta</taxon>
        <taxon>Bacillariophyceae</taxon>
        <taxon>Bacillariophycidae</taxon>
        <taxon>Naviculales</taxon>
        <taxon>Phaeodactylaceae</taxon>
        <taxon>Phaeodactylum</taxon>
    </lineage>
</organism>
<evidence type="ECO:0000256" key="1">
    <source>
        <dbReference type="ARBA" id="ARBA00001946"/>
    </source>
</evidence>
<keyword evidence="8 14" id="KW-0418">Kinase</keyword>
<evidence type="ECO:0000256" key="9">
    <source>
        <dbReference type="ARBA" id="ARBA00022840"/>
    </source>
</evidence>
<evidence type="ECO:0000256" key="10">
    <source>
        <dbReference type="ARBA" id="ARBA00022842"/>
    </source>
</evidence>
<dbReference type="GeneID" id="7198639"/>
<dbReference type="Gene3D" id="3.40.1190.20">
    <property type="match status" value="1"/>
</dbReference>
<dbReference type="AlphaFoldDB" id="B7GCE4"/>
<evidence type="ECO:0000256" key="2">
    <source>
        <dbReference type="ARBA" id="ARBA00004801"/>
    </source>
</evidence>
<comment type="function">
    <text evidence="14">ATP dependent phosphorylation of adenosine and other related nucleoside analogs to monophosphate derivatives.</text>
</comment>
<dbReference type="FunFam" id="3.40.1190.20:FF:000076">
    <property type="entry name" value="Adenosine kinase"/>
    <property type="match status" value="1"/>
</dbReference>
<proteinExistence type="inferred from homology"/>
<evidence type="ECO:0000256" key="6">
    <source>
        <dbReference type="ARBA" id="ARBA00022726"/>
    </source>
</evidence>
<dbReference type="Gene3D" id="3.30.1110.10">
    <property type="match status" value="1"/>
</dbReference>
<dbReference type="GO" id="GO:0004001">
    <property type="term" value="F:adenosine kinase activity"/>
    <property type="evidence" value="ECO:0007669"/>
    <property type="project" value="UniProtKB-UniRule"/>
</dbReference>
<dbReference type="GO" id="GO:0005524">
    <property type="term" value="F:ATP binding"/>
    <property type="evidence" value="ECO:0007669"/>
    <property type="project" value="UniProtKB-UniRule"/>
</dbReference>
<dbReference type="HOGENOM" id="CLU_045832_0_0_1"/>
<keyword evidence="10 14" id="KW-0460">Magnesium</keyword>
<comment type="catalytic activity">
    <reaction evidence="11 14">
        <text>adenosine + ATP = AMP + ADP + H(+)</text>
        <dbReference type="Rhea" id="RHEA:20824"/>
        <dbReference type="ChEBI" id="CHEBI:15378"/>
        <dbReference type="ChEBI" id="CHEBI:16335"/>
        <dbReference type="ChEBI" id="CHEBI:30616"/>
        <dbReference type="ChEBI" id="CHEBI:456215"/>
        <dbReference type="ChEBI" id="CHEBI:456216"/>
        <dbReference type="EC" id="2.7.1.20"/>
    </reaction>
</comment>
<dbReference type="eggNOG" id="KOG2854">
    <property type="taxonomic scope" value="Eukaryota"/>
</dbReference>
<dbReference type="EMBL" id="CM000627">
    <property type="protein sequence ID" value="EEC43852.1"/>
    <property type="molecule type" value="Genomic_DNA"/>
</dbReference>
<dbReference type="InParanoid" id="B7GCE4"/>
<evidence type="ECO:0000256" key="8">
    <source>
        <dbReference type="ARBA" id="ARBA00022777"/>
    </source>
</evidence>
<dbReference type="InterPro" id="IPR002173">
    <property type="entry name" value="Carboh/pur_kinase_PfkB_CS"/>
</dbReference>
<dbReference type="Pfam" id="PF00294">
    <property type="entry name" value="PfkB"/>
    <property type="match status" value="1"/>
</dbReference>
<dbReference type="PANTHER" id="PTHR45769">
    <property type="entry name" value="ADENOSINE KINASE"/>
    <property type="match status" value="1"/>
</dbReference>
<keyword evidence="17" id="KW-1185">Reference proteome</keyword>